<dbReference type="Pfam" id="PF08818">
    <property type="entry name" value="DUF1801"/>
    <property type="match status" value="1"/>
</dbReference>
<dbReference type="RefSeq" id="WP_341698035.1">
    <property type="nucleotide sequence ID" value="NZ_JBBYHR010000009.1"/>
</dbReference>
<gene>
    <name evidence="2" type="ORF">AAEO56_15835</name>
</gene>
<dbReference type="InterPro" id="IPR014922">
    <property type="entry name" value="YdhG-like"/>
</dbReference>
<evidence type="ECO:0000259" key="1">
    <source>
        <dbReference type="Pfam" id="PF08818"/>
    </source>
</evidence>
<accession>A0ABU9HZZ1</accession>
<sequence length="145" mass="16502">MAKNKTAETEISVTDFINSYVDNDQKKADSFRLIELMSEWAGFEPKMWGPTIIGFGSYHYKYASGHEGDAPLIGFSPRKAEFSLYVYSPVEEQKEILDGLGKFKMGKACIYVKKLSDINIEILEKLCKSSIAYLNEHHECACREK</sequence>
<feature type="domain" description="YdhG-like" evidence="1">
    <location>
        <begin position="32"/>
        <end position="130"/>
    </location>
</feature>
<comment type="caution">
    <text evidence="2">The sequence shown here is derived from an EMBL/GenBank/DDBJ whole genome shotgun (WGS) entry which is preliminary data.</text>
</comment>
<evidence type="ECO:0000313" key="2">
    <source>
        <dbReference type="EMBL" id="MEL1245743.1"/>
    </source>
</evidence>
<proteinExistence type="predicted"/>
<dbReference type="Proteomes" id="UP001464555">
    <property type="component" value="Unassembled WGS sequence"/>
</dbReference>
<protein>
    <submittedName>
        <fullName evidence="2">DUF1801 domain-containing protein</fullName>
    </submittedName>
</protein>
<dbReference type="EMBL" id="JBBYHR010000009">
    <property type="protein sequence ID" value="MEL1245743.1"/>
    <property type="molecule type" value="Genomic_DNA"/>
</dbReference>
<keyword evidence="3" id="KW-1185">Reference proteome</keyword>
<name>A0ABU9HZZ1_9FLAO</name>
<evidence type="ECO:0000313" key="3">
    <source>
        <dbReference type="Proteomes" id="UP001464555"/>
    </source>
</evidence>
<reference evidence="2 3" key="1">
    <citation type="submission" date="2024-04" db="EMBL/GenBank/DDBJ databases">
        <title>Flavobacterium sp. DGU11 16S ribosomal RNA gene Genome sequencing and assembly.</title>
        <authorList>
            <person name="Park S."/>
        </authorList>
    </citation>
    <scope>NUCLEOTIDE SEQUENCE [LARGE SCALE GENOMIC DNA]</scope>
    <source>
        <strain evidence="2 3">DGU11</strain>
    </source>
</reference>
<organism evidence="2 3">
    <name type="scientific">Flavobacterium arundinis</name>
    <dbReference type="NCBI Taxonomy" id="3139143"/>
    <lineage>
        <taxon>Bacteria</taxon>
        <taxon>Pseudomonadati</taxon>
        <taxon>Bacteroidota</taxon>
        <taxon>Flavobacteriia</taxon>
        <taxon>Flavobacteriales</taxon>
        <taxon>Flavobacteriaceae</taxon>
        <taxon>Flavobacterium</taxon>
    </lineage>
</organism>